<sequence>MEQDELLTVTEESALLSVPPPGTDRGSWPLRRGRISAFRQHVQQWRTFYSCLLLLFLVDAPMFMGEGPRIRMLEMGLCREYYQARDPDVIGPGGTVPERLCKLRDIQSPLARLRGFLGLLEGLPGLLFAVPYGILADARGRRLVAGACLFGFILRDAWTFVVLYFHEIFPLRAIYAAPTFVLLGGGTTLFGPMIMAIVAATVPEEFRTQAFFYVHVVILVSEMIAPAIGVLLLDAIGPHFTFLVGIPVKALGFIALFFIREKPAHGDEASHDSEGDEAEPETQSKIRRPLANLVHYIRNDIGSILANRFVFIGLLVLPVQKLSRPMLELILQYMSFKFGWPLSRTSFLISIQAATQIVLFLFVLPGANRWLLGRNWHASAASLELSRVSVLFLGVGCLGMGFSPAAPLFITFMIINVFGAGYASAMRSFLTSLVSRRHIALLYTTMALFEGTAVLAAAPLLGLTFSAGVELGGLAEGLPFFVSAGVYGLGAIGVWCVNFKRRDASVG</sequence>
<keyword evidence="7" id="KW-1185">Reference proteome</keyword>
<dbReference type="Pfam" id="PF07690">
    <property type="entry name" value="MFS_1"/>
    <property type="match status" value="1"/>
</dbReference>
<dbReference type="EMBL" id="JAWRVE010000003">
    <property type="protein sequence ID" value="KAL1882889.1"/>
    <property type="molecule type" value="Genomic_DNA"/>
</dbReference>
<evidence type="ECO:0000313" key="6">
    <source>
        <dbReference type="EMBL" id="KAL1882889.1"/>
    </source>
</evidence>
<dbReference type="Proteomes" id="UP001583177">
    <property type="component" value="Unassembled WGS sequence"/>
</dbReference>
<keyword evidence="4 5" id="KW-0472">Membrane</keyword>
<name>A0ABR3Y587_9PEZI</name>
<keyword evidence="3 5" id="KW-1133">Transmembrane helix</keyword>
<evidence type="ECO:0000313" key="7">
    <source>
        <dbReference type="Proteomes" id="UP001583177"/>
    </source>
</evidence>
<evidence type="ECO:0000256" key="4">
    <source>
        <dbReference type="ARBA" id="ARBA00023136"/>
    </source>
</evidence>
<dbReference type="PANTHER" id="PTHR23507">
    <property type="entry name" value="ZGC:174356"/>
    <property type="match status" value="1"/>
</dbReference>
<dbReference type="Gene3D" id="1.20.1250.20">
    <property type="entry name" value="MFS general substrate transporter like domains"/>
    <property type="match status" value="2"/>
</dbReference>
<feature type="transmembrane region" description="Helical" evidence="5">
    <location>
        <begin position="441"/>
        <end position="465"/>
    </location>
</feature>
<evidence type="ECO:0000256" key="2">
    <source>
        <dbReference type="ARBA" id="ARBA00022692"/>
    </source>
</evidence>
<feature type="transmembrane region" description="Helical" evidence="5">
    <location>
        <begin position="210"/>
        <end position="233"/>
    </location>
</feature>
<dbReference type="SUPFAM" id="SSF103473">
    <property type="entry name" value="MFS general substrate transporter"/>
    <property type="match status" value="1"/>
</dbReference>
<evidence type="ECO:0008006" key="8">
    <source>
        <dbReference type="Google" id="ProtNLM"/>
    </source>
</evidence>
<dbReference type="PRINTS" id="PR01036">
    <property type="entry name" value="TCRTETB"/>
</dbReference>
<dbReference type="InterPro" id="IPR036259">
    <property type="entry name" value="MFS_trans_sf"/>
</dbReference>
<reference evidence="6 7" key="1">
    <citation type="journal article" date="2024" name="IMA Fungus">
        <title>IMA Genome - F19 : A genome assembly and annotation guide to empower mycologists, including annotated draft genome sequences of Ceratocystis pirilliformis, Diaporthe australafricana, Fusarium ophioides, Paecilomyces lecythidis, and Sporothrix stenoceras.</title>
        <authorList>
            <person name="Aylward J."/>
            <person name="Wilson A.M."/>
            <person name="Visagie C.M."/>
            <person name="Spraker J."/>
            <person name="Barnes I."/>
            <person name="Buitendag C."/>
            <person name="Ceriani C."/>
            <person name="Del Mar Angel L."/>
            <person name="du Plessis D."/>
            <person name="Fuchs T."/>
            <person name="Gasser K."/>
            <person name="Kramer D."/>
            <person name="Li W."/>
            <person name="Munsamy K."/>
            <person name="Piso A."/>
            <person name="Price J.L."/>
            <person name="Sonnekus B."/>
            <person name="Thomas C."/>
            <person name="van der Nest A."/>
            <person name="van Dijk A."/>
            <person name="van Heerden A."/>
            <person name="van Vuuren N."/>
            <person name="Yilmaz N."/>
            <person name="Duong T.A."/>
            <person name="van der Merwe N.A."/>
            <person name="Wingfield M.J."/>
            <person name="Wingfield B.D."/>
        </authorList>
    </citation>
    <scope>NUCLEOTIDE SEQUENCE [LARGE SCALE GENOMIC DNA]</scope>
    <source>
        <strain evidence="6 7">CMW 18300</strain>
    </source>
</reference>
<protein>
    <recommendedName>
        <fullName evidence="8">Major facilitator superfamily (MFS) profile domain-containing protein</fullName>
    </recommendedName>
</protein>
<comment type="caution">
    <text evidence="6">The sequence shown here is derived from an EMBL/GenBank/DDBJ whole genome shotgun (WGS) entry which is preliminary data.</text>
</comment>
<comment type="subcellular location">
    <subcellularLocation>
        <location evidence="1">Membrane</location>
        <topology evidence="1">Multi-pass membrane protein</topology>
    </subcellularLocation>
</comment>
<feature type="transmembrane region" description="Helical" evidence="5">
    <location>
        <begin position="385"/>
        <end position="402"/>
    </location>
</feature>
<feature type="transmembrane region" description="Helical" evidence="5">
    <location>
        <begin position="143"/>
        <end position="165"/>
    </location>
</feature>
<feature type="transmembrane region" description="Helical" evidence="5">
    <location>
        <begin position="477"/>
        <end position="497"/>
    </location>
</feature>
<feature type="transmembrane region" description="Helical" evidence="5">
    <location>
        <begin position="239"/>
        <end position="259"/>
    </location>
</feature>
<gene>
    <name evidence="6" type="ORF">Daus18300_000527</name>
</gene>
<evidence type="ECO:0000256" key="3">
    <source>
        <dbReference type="ARBA" id="ARBA00022989"/>
    </source>
</evidence>
<feature type="transmembrane region" description="Helical" evidence="5">
    <location>
        <begin position="177"/>
        <end position="198"/>
    </location>
</feature>
<keyword evidence="2 5" id="KW-0812">Transmembrane</keyword>
<accession>A0ABR3Y587</accession>
<feature type="transmembrane region" description="Helical" evidence="5">
    <location>
        <begin position="116"/>
        <end position="136"/>
    </location>
</feature>
<proteinExistence type="predicted"/>
<feature type="transmembrane region" description="Helical" evidence="5">
    <location>
        <begin position="47"/>
        <end position="65"/>
    </location>
</feature>
<dbReference type="InterPro" id="IPR011701">
    <property type="entry name" value="MFS"/>
</dbReference>
<organism evidence="6 7">
    <name type="scientific">Diaporthe australafricana</name>
    <dbReference type="NCBI Taxonomy" id="127596"/>
    <lineage>
        <taxon>Eukaryota</taxon>
        <taxon>Fungi</taxon>
        <taxon>Dikarya</taxon>
        <taxon>Ascomycota</taxon>
        <taxon>Pezizomycotina</taxon>
        <taxon>Sordariomycetes</taxon>
        <taxon>Sordariomycetidae</taxon>
        <taxon>Diaporthales</taxon>
        <taxon>Diaporthaceae</taxon>
        <taxon>Diaporthe</taxon>
    </lineage>
</organism>
<evidence type="ECO:0000256" key="1">
    <source>
        <dbReference type="ARBA" id="ARBA00004141"/>
    </source>
</evidence>
<feature type="transmembrane region" description="Helical" evidence="5">
    <location>
        <begin position="342"/>
        <end position="364"/>
    </location>
</feature>
<dbReference type="PANTHER" id="PTHR23507:SF1">
    <property type="entry name" value="FI18259P1-RELATED"/>
    <property type="match status" value="1"/>
</dbReference>
<evidence type="ECO:0000256" key="5">
    <source>
        <dbReference type="SAM" id="Phobius"/>
    </source>
</evidence>